<accession>A0A5B7JXY1</accession>
<keyword evidence="3" id="KW-1185">Reference proteome</keyword>
<dbReference type="Proteomes" id="UP000324222">
    <property type="component" value="Unassembled WGS sequence"/>
</dbReference>
<sequence>MQPPGESMLGKSRTTTGGSPAEEGETSDSLRRGMMARTLVLTALYLGVLAVGGEVTDTGVYKAAIKVRLW</sequence>
<evidence type="ECO:0000313" key="2">
    <source>
        <dbReference type="EMBL" id="MPC99679.1"/>
    </source>
</evidence>
<organism evidence="2 3">
    <name type="scientific">Portunus trituberculatus</name>
    <name type="common">Swimming crab</name>
    <name type="synonym">Neptunus trituberculatus</name>
    <dbReference type="NCBI Taxonomy" id="210409"/>
    <lineage>
        <taxon>Eukaryota</taxon>
        <taxon>Metazoa</taxon>
        <taxon>Ecdysozoa</taxon>
        <taxon>Arthropoda</taxon>
        <taxon>Crustacea</taxon>
        <taxon>Multicrustacea</taxon>
        <taxon>Malacostraca</taxon>
        <taxon>Eumalacostraca</taxon>
        <taxon>Eucarida</taxon>
        <taxon>Decapoda</taxon>
        <taxon>Pleocyemata</taxon>
        <taxon>Brachyura</taxon>
        <taxon>Eubrachyura</taxon>
        <taxon>Portunoidea</taxon>
        <taxon>Portunidae</taxon>
        <taxon>Portuninae</taxon>
        <taxon>Portunus</taxon>
    </lineage>
</organism>
<protein>
    <submittedName>
        <fullName evidence="2">Uncharacterized protein</fullName>
    </submittedName>
</protein>
<evidence type="ECO:0000256" key="1">
    <source>
        <dbReference type="SAM" id="MobiDB-lite"/>
    </source>
</evidence>
<comment type="caution">
    <text evidence="2">The sequence shown here is derived from an EMBL/GenBank/DDBJ whole genome shotgun (WGS) entry which is preliminary data.</text>
</comment>
<dbReference type="EMBL" id="VSRR010119367">
    <property type="protein sequence ID" value="MPC99679.1"/>
    <property type="molecule type" value="Genomic_DNA"/>
</dbReference>
<reference evidence="2 3" key="1">
    <citation type="submission" date="2019-05" db="EMBL/GenBank/DDBJ databases">
        <title>Another draft genome of Portunus trituberculatus and its Hox gene families provides insights of decapod evolution.</title>
        <authorList>
            <person name="Jeong J.-H."/>
            <person name="Song I."/>
            <person name="Kim S."/>
            <person name="Choi T."/>
            <person name="Kim D."/>
            <person name="Ryu S."/>
            <person name="Kim W."/>
        </authorList>
    </citation>
    <scope>NUCLEOTIDE SEQUENCE [LARGE SCALE GENOMIC DNA]</scope>
    <source>
        <tissue evidence="2">Muscle</tissue>
    </source>
</reference>
<gene>
    <name evidence="2" type="ORF">E2C01_095107</name>
</gene>
<feature type="region of interest" description="Disordered" evidence="1">
    <location>
        <begin position="1"/>
        <end position="31"/>
    </location>
</feature>
<evidence type="ECO:0000313" key="3">
    <source>
        <dbReference type="Proteomes" id="UP000324222"/>
    </source>
</evidence>
<dbReference type="AlphaFoldDB" id="A0A5B7JXY1"/>
<proteinExistence type="predicted"/>
<name>A0A5B7JXY1_PORTR</name>